<keyword evidence="3" id="KW-0813">Transport</keyword>
<keyword evidence="4" id="KW-0602">Photosynthesis</keyword>
<evidence type="ECO:0000313" key="11">
    <source>
        <dbReference type="Proteomes" id="UP000275348"/>
    </source>
</evidence>
<dbReference type="GO" id="GO:0020037">
    <property type="term" value="F:heme binding"/>
    <property type="evidence" value="ECO:0007669"/>
    <property type="project" value="InterPro"/>
</dbReference>
<dbReference type="Proteomes" id="UP000275348">
    <property type="component" value="Unassembled WGS sequence"/>
</dbReference>
<dbReference type="InterPro" id="IPR003158">
    <property type="entry name" value="Photosyn_RC_cyt_c-su"/>
</dbReference>
<dbReference type="Gene3D" id="1.10.468.10">
    <property type="entry name" value="Photosynthetic Reaction Center, subunit C, domain 2"/>
    <property type="match status" value="1"/>
</dbReference>
<dbReference type="Pfam" id="PF02276">
    <property type="entry name" value="CytoC_RC"/>
    <property type="match status" value="1"/>
</dbReference>
<evidence type="ECO:0000256" key="5">
    <source>
        <dbReference type="ARBA" id="ARBA00022617"/>
    </source>
</evidence>
<evidence type="ECO:0000313" key="10">
    <source>
        <dbReference type="EMBL" id="RLZ08731.1"/>
    </source>
</evidence>
<dbReference type="SUPFAM" id="SSF48695">
    <property type="entry name" value="Multiheme cytochromes"/>
    <property type="match status" value="1"/>
</dbReference>
<evidence type="ECO:0000256" key="4">
    <source>
        <dbReference type="ARBA" id="ARBA00022531"/>
    </source>
</evidence>
<evidence type="ECO:0000256" key="8">
    <source>
        <dbReference type="ARBA" id="ARBA00023004"/>
    </source>
</evidence>
<organism evidence="10 11">
    <name type="scientific">Faecalibacter macacae</name>
    <dbReference type="NCBI Taxonomy" id="1859289"/>
    <lineage>
        <taxon>Bacteria</taxon>
        <taxon>Pseudomonadati</taxon>
        <taxon>Bacteroidota</taxon>
        <taxon>Flavobacteriia</taxon>
        <taxon>Flavobacteriales</taxon>
        <taxon>Weeksellaceae</taxon>
        <taxon>Faecalibacter</taxon>
    </lineage>
</organism>
<keyword evidence="9" id="KW-0732">Signal</keyword>
<dbReference type="NCBIfam" id="NF033196">
    <property type="entry name" value="c_type_nonphoto"/>
    <property type="match status" value="1"/>
</dbReference>
<dbReference type="PROSITE" id="PS51257">
    <property type="entry name" value="PROKAR_LIPOPROTEIN"/>
    <property type="match status" value="1"/>
</dbReference>
<keyword evidence="6" id="KW-0479">Metal-binding</keyword>
<evidence type="ECO:0000256" key="1">
    <source>
        <dbReference type="ARBA" id="ARBA00003196"/>
    </source>
</evidence>
<keyword evidence="7" id="KW-0249">Electron transport</keyword>
<proteinExistence type="predicted"/>
<feature type="chain" id="PRO_5017998271" description="Photosynthetic reaction center cytochrome c subunit" evidence="9">
    <location>
        <begin position="21"/>
        <end position="151"/>
    </location>
</feature>
<comment type="function">
    <text evidence="1">The reaction center of purple bacteria contains a tightly bound cytochrome molecule which re-reduces the photo oxidized primary electron donor.</text>
</comment>
<dbReference type="GO" id="GO:0005506">
    <property type="term" value="F:iron ion binding"/>
    <property type="evidence" value="ECO:0007669"/>
    <property type="project" value="InterPro"/>
</dbReference>
<keyword evidence="11" id="KW-1185">Reference proteome</keyword>
<dbReference type="GO" id="GO:0030077">
    <property type="term" value="C:plasma membrane light-harvesting complex"/>
    <property type="evidence" value="ECO:0007669"/>
    <property type="project" value="InterPro"/>
</dbReference>
<dbReference type="OrthoDB" id="951235at2"/>
<sequence>MIVKKLGFLAAVLVVVASCASVTKGKVDQGKEVGKVESQWANLKVLPQDISEDELKGLMREYNAALGVKCNHCHAANPETGKMDFSSDAKKEKDYARHMITMTNELNKKHFDYDPADKQKVSCFTCHQGNIKPKKFTDIAPAAPVTPSPSK</sequence>
<protein>
    <recommendedName>
        <fullName evidence="2">Photosynthetic reaction center cytochrome c subunit</fullName>
    </recommendedName>
</protein>
<reference evidence="10 11" key="1">
    <citation type="submission" date="2018-10" db="EMBL/GenBank/DDBJ databases">
        <authorList>
            <person name="Chen X."/>
        </authorList>
    </citation>
    <scope>NUCLEOTIDE SEQUENCE [LARGE SCALE GENOMIC DNA]</scope>
    <source>
        <strain evidence="10 11">YIM 102668</strain>
    </source>
</reference>
<keyword evidence="5" id="KW-0349">Heme</keyword>
<dbReference type="InterPro" id="IPR036280">
    <property type="entry name" value="Multihaem_cyt_sf"/>
</dbReference>
<evidence type="ECO:0000256" key="6">
    <source>
        <dbReference type="ARBA" id="ARBA00022723"/>
    </source>
</evidence>
<feature type="signal peptide" evidence="9">
    <location>
        <begin position="1"/>
        <end position="20"/>
    </location>
</feature>
<dbReference type="AlphaFoldDB" id="A0A3L9M7F5"/>
<evidence type="ECO:0000256" key="7">
    <source>
        <dbReference type="ARBA" id="ARBA00022982"/>
    </source>
</evidence>
<evidence type="ECO:0000256" key="3">
    <source>
        <dbReference type="ARBA" id="ARBA00022448"/>
    </source>
</evidence>
<dbReference type="InterPro" id="IPR023119">
    <property type="entry name" value="Multihaem_cyt_PRC_cyt_su-like"/>
</dbReference>
<comment type="caution">
    <text evidence="10">The sequence shown here is derived from an EMBL/GenBank/DDBJ whole genome shotgun (WGS) entry which is preliminary data.</text>
</comment>
<gene>
    <name evidence="10" type="ORF">EAH69_09410</name>
</gene>
<dbReference type="GO" id="GO:0009055">
    <property type="term" value="F:electron transfer activity"/>
    <property type="evidence" value="ECO:0007669"/>
    <property type="project" value="InterPro"/>
</dbReference>
<keyword evidence="8" id="KW-0408">Iron</keyword>
<evidence type="ECO:0000256" key="2">
    <source>
        <dbReference type="ARBA" id="ARBA00015978"/>
    </source>
</evidence>
<dbReference type="EMBL" id="RDOJ01000012">
    <property type="protein sequence ID" value="RLZ08731.1"/>
    <property type="molecule type" value="Genomic_DNA"/>
</dbReference>
<evidence type="ECO:0000256" key="9">
    <source>
        <dbReference type="SAM" id="SignalP"/>
    </source>
</evidence>
<accession>A0A3L9M7F5</accession>
<name>A0A3L9M7F5_9FLAO</name>
<dbReference type="GO" id="GO:0019684">
    <property type="term" value="P:photosynthesis, light reaction"/>
    <property type="evidence" value="ECO:0007669"/>
    <property type="project" value="InterPro"/>
</dbReference>